<keyword evidence="5 7" id="KW-0648">Protein biosynthesis</keyword>
<evidence type="ECO:0000256" key="2">
    <source>
        <dbReference type="ARBA" id="ARBA00022598"/>
    </source>
</evidence>
<evidence type="ECO:0000256" key="4">
    <source>
        <dbReference type="ARBA" id="ARBA00022840"/>
    </source>
</evidence>
<dbReference type="CDD" id="cd00776">
    <property type="entry name" value="AsxRS_core"/>
    <property type="match status" value="1"/>
</dbReference>
<dbReference type="InterPro" id="IPR004522">
    <property type="entry name" value="Asn-tRNA-ligase"/>
</dbReference>
<dbReference type="InterPro" id="IPR012340">
    <property type="entry name" value="NA-bd_OB-fold"/>
</dbReference>
<dbReference type="SUPFAM" id="SSF50249">
    <property type="entry name" value="Nucleic acid-binding proteins"/>
    <property type="match status" value="1"/>
</dbReference>
<dbReference type="PANTHER" id="PTHR22594">
    <property type="entry name" value="ASPARTYL/LYSYL-TRNA SYNTHETASE"/>
    <property type="match status" value="1"/>
</dbReference>
<dbReference type="InterPro" id="IPR002312">
    <property type="entry name" value="Asp/Asn-tRNA-synth_IIb"/>
</dbReference>
<evidence type="ECO:0000256" key="7">
    <source>
        <dbReference type="HAMAP-Rule" id="MF_00534"/>
    </source>
</evidence>
<evidence type="ECO:0000256" key="3">
    <source>
        <dbReference type="ARBA" id="ARBA00022741"/>
    </source>
</evidence>
<evidence type="ECO:0000313" key="9">
    <source>
        <dbReference type="EMBL" id="MCG4610850.1"/>
    </source>
</evidence>
<dbReference type="HAMAP" id="MF_00534">
    <property type="entry name" value="Asn_tRNA_synth"/>
    <property type="match status" value="1"/>
</dbReference>
<dbReference type="Pfam" id="PF00152">
    <property type="entry name" value="tRNA-synt_2"/>
    <property type="match status" value="1"/>
</dbReference>
<evidence type="ECO:0000256" key="1">
    <source>
        <dbReference type="ARBA" id="ARBA00008226"/>
    </source>
</evidence>
<dbReference type="PRINTS" id="PR01042">
    <property type="entry name" value="TRNASYNTHASP"/>
</dbReference>
<sequence length="464" mass="52814">MKRTEIKELYAGMEELGGKTVTVCGWARTIRDSKALGFIDLNDGSCFKGVQIVFEADKLPNYKDIAKLNVGSAIVVTGELLLTPEAKQPFEIHASEIIVEGTSTPDYPLQKKRHTMEYLRTIAHLRPRTNTFSAAFRVRSAAAYAIHKFFNENGFVYAHTPLITGSDCEGAGEMFTVTTLDPENLPRTEDGAVDYSQDFFQKHTSLTVSGQLEAECMAMAFGKVYTFGPTFRAEKSYTQRHAAEFWMIEPEIAFADLQDDMQLAEDMMKFVIRYVMDTCPQDIAFFNQFVDKGLVDRLNNVVNSDFARVTYTEAVELLKKNNENFEYKVDWGTDLQTEHEKYLTEQVFGKPVFVTDYPKEIKAFYMRLNDDGKTVAAVDLLVPGIGEIIGGSQREERLEILQQRMKDFQLEEENYWWYLDLRKYGGTKHAGFGLGFERLVMYLTGIANIRDVLPFPRTTGTAEF</sequence>
<evidence type="ECO:0000313" key="10">
    <source>
        <dbReference type="Proteomes" id="UP001298681"/>
    </source>
</evidence>
<dbReference type="NCBIfam" id="NF003037">
    <property type="entry name" value="PRK03932.1"/>
    <property type="match status" value="1"/>
</dbReference>
<keyword evidence="3 7" id="KW-0547">Nucleotide-binding</keyword>
<keyword evidence="4 7" id="KW-0067">ATP-binding</keyword>
<dbReference type="CDD" id="cd04318">
    <property type="entry name" value="EcAsnRS_like_N"/>
    <property type="match status" value="1"/>
</dbReference>
<dbReference type="GO" id="GO:0004816">
    <property type="term" value="F:asparagine-tRNA ligase activity"/>
    <property type="evidence" value="ECO:0007669"/>
    <property type="project" value="UniProtKB-EC"/>
</dbReference>
<evidence type="ECO:0000259" key="8">
    <source>
        <dbReference type="PROSITE" id="PS50862"/>
    </source>
</evidence>
<dbReference type="NCBIfam" id="TIGR00457">
    <property type="entry name" value="asnS"/>
    <property type="match status" value="1"/>
</dbReference>
<dbReference type="PANTHER" id="PTHR22594:SF34">
    <property type="entry name" value="ASPARAGINE--TRNA LIGASE, MITOCHONDRIAL-RELATED"/>
    <property type="match status" value="1"/>
</dbReference>
<protein>
    <recommendedName>
        <fullName evidence="7">Asparagine--tRNA ligase</fullName>
        <ecNumber evidence="7">6.1.1.22</ecNumber>
    </recommendedName>
    <alternativeName>
        <fullName evidence="7">Asparaginyl-tRNA synthetase</fullName>
        <shortName evidence="7">AsnRS</shortName>
    </alternativeName>
</protein>
<dbReference type="Proteomes" id="UP001298681">
    <property type="component" value="Unassembled WGS sequence"/>
</dbReference>
<dbReference type="InterPro" id="IPR045864">
    <property type="entry name" value="aa-tRNA-synth_II/BPL/LPL"/>
</dbReference>
<organism evidence="9 10">
    <name type="scientific">Anaeromassilibacillus senegalensis</name>
    <dbReference type="NCBI Taxonomy" id="1673717"/>
    <lineage>
        <taxon>Bacteria</taxon>
        <taxon>Bacillati</taxon>
        <taxon>Bacillota</taxon>
        <taxon>Clostridia</taxon>
        <taxon>Eubacteriales</taxon>
        <taxon>Acutalibacteraceae</taxon>
        <taxon>Anaeromassilibacillus</taxon>
    </lineage>
</organism>
<dbReference type="InterPro" id="IPR006195">
    <property type="entry name" value="aa-tRNA-synth_II"/>
</dbReference>
<keyword evidence="6 7" id="KW-0030">Aminoacyl-tRNA synthetase</keyword>
<accession>A0ABS9MJ71</accession>
<dbReference type="Pfam" id="PF01336">
    <property type="entry name" value="tRNA_anti-codon"/>
    <property type="match status" value="1"/>
</dbReference>
<keyword evidence="10" id="KW-1185">Reference proteome</keyword>
<feature type="domain" description="Aminoacyl-transfer RNA synthetases class-II family profile" evidence="8">
    <location>
        <begin position="136"/>
        <end position="454"/>
    </location>
</feature>
<evidence type="ECO:0000256" key="6">
    <source>
        <dbReference type="ARBA" id="ARBA00023146"/>
    </source>
</evidence>
<dbReference type="Gene3D" id="3.30.930.10">
    <property type="entry name" value="Bira Bifunctional Protein, Domain 2"/>
    <property type="match status" value="1"/>
</dbReference>
<keyword evidence="7" id="KW-0963">Cytoplasm</keyword>
<reference evidence="9 10" key="1">
    <citation type="submission" date="2022-01" db="EMBL/GenBank/DDBJ databases">
        <title>Collection of gut derived symbiotic bacterial strains cultured from healthy donors.</title>
        <authorList>
            <person name="Lin H."/>
            <person name="Kohout C."/>
            <person name="Waligurski E."/>
            <person name="Pamer E.G."/>
        </authorList>
    </citation>
    <scope>NUCLEOTIDE SEQUENCE [LARGE SCALE GENOMIC DNA]</scope>
    <source>
        <strain evidence="9 10">DFI.7.58</strain>
    </source>
</reference>
<gene>
    <name evidence="7 9" type="primary">asnS</name>
    <name evidence="9" type="ORF">L0P57_07875</name>
</gene>
<proteinExistence type="inferred from homology"/>
<dbReference type="RefSeq" id="WP_237966762.1">
    <property type="nucleotide sequence ID" value="NZ_JAKNHQ010000009.1"/>
</dbReference>
<dbReference type="Gene3D" id="2.40.50.140">
    <property type="entry name" value="Nucleic acid-binding proteins"/>
    <property type="match status" value="1"/>
</dbReference>
<dbReference type="InterPro" id="IPR004365">
    <property type="entry name" value="NA-bd_OB_tRNA"/>
</dbReference>
<dbReference type="SUPFAM" id="SSF55681">
    <property type="entry name" value="Class II aaRS and biotin synthetases"/>
    <property type="match status" value="1"/>
</dbReference>
<dbReference type="PROSITE" id="PS50862">
    <property type="entry name" value="AA_TRNA_LIGASE_II"/>
    <property type="match status" value="1"/>
</dbReference>
<comment type="similarity">
    <text evidence="1 7">Belongs to the class-II aminoacyl-tRNA synthetase family.</text>
</comment>
<name>A0ABS9MJ71_9FIRM</name>
<dbReference type="InterPro" id="IPR004364">
    <property type="entry name" value="Aa-tRNA-synt_II"/>
</dbReference>
<comment type="caution">
    <text evidence="9">The sequence shown here is derived from an EMBL/GenBank/DDBJ whole genome shotgun (WGS) entry which is preliminary data.</text>
</comment>
<comment type="catalytic activity">
    <reaction evidence="7">
        <text>tRNA(Asn) + L-asparagine + ATP = L-asparaginyl-tRNA(Asn) + AMP + diphosphate + H(+)</text>
        <dbReference type="Rhea" id="RHEA:11180"/>
        <dbReference type="Rhea" id="RHEA-COMP:9659"/>
        <dbReference type="Rhea" id="RHEA-COMP:9674"/>
        <dbReference type="ChEBI" id="CHEBI:15378"/>
        <dbReference type="ChEBI" id="CHEBI:30616"/>
        <dbReference type="ChEBI" id="CHEBI:33019"/>
        <dbReference type="ChEBI" id="CHEBI:58048"/>
        <dbReference type="ChEBI" id="CHEBI:78442"/>
        <dbReference type="ChEBI" id="CHEBI:78515"/>
        <dbReference type="ChEBI" id="CHEBI:456215"/>
        <dbReference type="EC" id="6.1.1.22"/>
    </reaction>
</comment>
<dbReference type="EMBL" id="JAKNHQ010000009">
    <property type="protein sequence ID" value="MCG4610850.1"/>
    <property type="molecule type" value="Genomic_DNA"/>
</dbReference>
<dbReference type="EC" id="6.1.1.22" evidence="7"/>
<evidence type="ECO:0000256" key="5">
    <source>
        <dbReference type="ARBA" id="ARBA00022917"/>
    </source>
</evidence>
<keyword evidence="2 7" id="KW-0436">Ligase</keyword>
<comment type="subcellular location">
    <subcellularLocation>
        <location evidence="7">Cytoplasm</location>
    </subcellularLocation>
</comment>
<comment type="subunit">
    <text evidence="7">Homodimer.</text>
</comment>